<reference evidence="1" key="1">
    <citation type="submission" date="2022-10" db="EMBL/GenBank/DDBJ databases">
        <title>Complete Genome of Trichothecium roseum strain YXFP-22015, a Plant Pathogen Isolated from Citrus.</title>
        <authorList>
            <person name="Wang Y."/>
            <person name="Zhu L."/>
        </authorList>
    </citation>
    <scope>NUCLEOTIDE SEQUENCE</scope>
    <source>
        <strain evidence="1">YXFP-22015</strain>
    </source>
</reference>
<proteinExistence type="predicted"/>
<organism evidence="1 2">
    <name type="scientific">Trichothecium roseum</name>
    <dbReference type="NCBI Taxonomy" id="47278"/>
    <lineage>
        <taxon>Eukaryota</taxon>
        <taxon>Fungi</taxon>
        <taxon>Dikarya</taxon>
        <taxon>Ascomycota</taxon>
        <taxon>Pezizomycotina</taxon>
        <taxon>Sordariomycetes</taxon>
        <taxon>Hypocreomycetidae</taxon>
        <taxon>Hypocreales</taxon>
        <taxon>Hypocreales incertae sedis</taxon>
        <taxon>Trichothecium</taxon>
    </lineage>
</organism>
<name>A0ACC0UZZ4_9HYPO</name>
<protein>
    <submittedName>
        <fullName evidence="1">Uncharacterized protein</fullName>
    </submittedName>
</protein>
<comment type="caution">
    <text evidence="1">The sequence shown here is derived from an EMBL/GenBank/DDBJ whole genome shotgun (WGS) entry which is preliminary data.</text>
</comment>
<gene>
    <name evidence="1" type="ORF">N3K66_005518</name>
</gene>
<dbReference type="EMBL" id="CM047944">
    <property type="protein sequence ID" value="KAI9899057.1"/>
    <property type="molecule type" value="Genomic_DNA"/>
</dbReference>
<evidence type="ECO:0000313" key="2">
    <source>
        <dbReference type="Proteomes" id="UP001163324"/>
    </source>
</evidence>
<sequence length="442" mass="46215">MAENAGPSSDAQITFKVKASSDKTHTMTMSEGASVKDLKEKLATEEYENIPAERQRLIYSGRVMKNDDTLATYKIKPNNTIHLVKSAASNPGQPAASSNPTSQQSAPVNMSAGTANNPLAGLTGARYAGHGINLPGMDMFGPDGGMVGNSMDPEHMQRMMEDPSVQQQLREALDNPDFINMLINSNPMLRNMPNAREIISSPMMRQMMTSPQMMRSVMNMNRGAGAPSFPAPGATDNAPTGGNGEANAASDGSNQPPGAQQPFNPFLDQLNRMGAGGNGGSGGQPNMNDFMGMMSSMMNNVGPSTTGAAAVSGDQSTGTEQGQAQGQNASQAPPANPFAALFPGGAGGAGGFGGQQGNNPFGITPEMMQQMQQMMGGMGGFGGFGGAPAAPPDTRPPEERFADELRQLNDMGFFNFDRNIEALRRSGGSVQGAVEYLLTSVD</sequence>
<accession>A0ACC0UZZ4</accession>
<dbReference type="Proteomes" id="UP001163324">
    <property type="component" value="Chromosome 5"/>
</dbReference>
<keyword evidence="2" id="KW-1185">Reference proteome</keyword>
<evidence type="ECO:0000313" key="1">
    <source>
        <dbReference type="EMBL" id="KAI9899057.1"/>
    </source>
</evidence>